<keyword evidence="5" id="KW-1185">Reference proteome</keyword>
<accession>A0AAV6ME56</accession>
<dbReference type="AlphaFoldDB" id="A0AAV6ME56"/>
<keyword evidence="1" id="KW-0175">Coiled coil</keyword>
<evidence type="ECO:0000259" key="3">
    <source>
        <dbReference type="Pfam" id="PF26581"/>
    </source>
</evidence>
<feature type="non-terminal residue" evidence="4">
    <location>
        <position position="1"/>
    </location>
</feature>
<feature type="coiled-coil region" evidence="1">
    <location>
        <begin position="272"/>
        <end position="491"/>
    </location>
</feature>
<sequence>MQELESTMKTLTKLELNLAYSSEKLTNLHVLLMCLMAQENDFEGVDLENDSIPDDLFEKVLAFDFLSGFLDSEVRELDSNMDSLEAEIVDSRGMISSCRQSSEVFNVVEEKLNDSERSIVQSRQQILEVKMQLAKLQRMVLSSGNWRLEDPVMSSQNDQVLNINGKSNPIAEQQRHILRMLEKSLARELDLEKKLSESKQREEELRLKLHYTEQVTLRMEEAAEVVWGRFLEADNSVEILMGISKELVGRLQLVQFNLHGSFQRENEIKAKFQDWTEQLKAKEVSIQKLEKRNADLIVKNAELDKLREEVKSLEEQVKESKLDLKSAYDSNEASQDQLIEMENLIESLKESICISENRAENVEAKLTQLQETNLELTEEVSFLKDSASNKEKKVGSLEKQLRELEIQLQHAKSSSEASQEQQNMLYSAIWDMETLIEELKSKVSKAESKTDSAEEHCIILSETNFELNKELASLKARIEFLEKALDQARSAKFTNANEINLSTKFIMDMVLQLAVERDRIQSQLSLLTNDNKALIERLKNVKNGASVVTRDRGDYDEEQRSRGRLLKDLKPHPSAGLKYNCILLARVFPILWFFVVKIFMAFGSKRRKKVGREPKHNLKWSFGHWLLSRAISFKSILWSATCCLAIGQVNRCRYDLRLYKK</sequence>
<keyword evidence="2" id="KW-1133">Transmembrane helix</keyword>
<evidence type="ECO:0000256" key="2">
    <source>
        <dbReference type="SAM" id="Phobius"/>
    </source>
</evidence>
<gene>
    <name evidence="4" type="primary">WIT2</name>
    <name evidence="4" type="ORF">SDJN03_23582</name>
</gene>
<reference evidence="4 5" key="1">
    <citation type="journal article" date="2021" name="Hortic Res">
        <title>The domestication of Cucurbita argyrosperma as revealed by the genome of its wild relative.</title>
        <authorList>
            <person name="Barrera-Redondo J."/>
            <person name="Sanchez-de la Vega G."/>
            <person name="Aguirre-Liguori J.A."/>
            <person name="Castellanos-Morales G."/>
            <person name="Gutierrez-Guerrero Y.T."/>
            <person name="Aguirre-Dugua X."/>
            <person name="Aguirre-Planter E."/>
            <person name="Tenaillon M.I."/>
            <person name="Lira-Saade R."/>
            <person name="Eguiarte L.E."/>
        </authorList>
    </citation>
    <scope>NUCLEOTIDE SEQUENCE [LARGE SCALE GENOMIC DNA]</scope>
    <source>
        <strain evidence="4">JBR-2021</strain>
    </source>
</reference>
<evidence type="ECO:0000256" key="1">
    <source>
        <dbReference type="SAM" id="Coils"/>
    </source>
</evidence>
<evidence type="ECO:0000313" key="4">
    <source>
        <dbReference type="EMBL" id="KAG6579134.1"/>
    </source>
</evidence>
<feature type="domain" description="WIT1/2 N-terminal helical bundle" evidence="3">
    <location>
        <begin position="4"/>
        <end position="142"/>
    </location>
</feature>
<protein>
    <submittedName>
        <fullName evidence="4">WPP domain-interacting tail-anchored protein 2</fullName>
    </submittedName>
</protein>
<feature type="transmembrane region" description="Helical" evidence="2">
    <location>
        <begin position="583"/>
        <end position="602"/>
    </location>
</feature>
<dbReference type="EMBL" id="JAGKQH010000015">
    <property type="protein sequence ID" value="KAG6579134.1"/>
    <property type="molecule type" value="Genomic_DNA"/>
</dbReference>
<dbReference type="Proteomes" id="UP000685013">
    <property type="component" value="Chromosome 15"/>
</dbReference>
<evidence type="ECO:0000313" key="5">
    <source>
        <dbReference type="Proteomes" id="UP000685013"/>
    </source>
</evidence>
<keyword evidence="2" id="KW-0812">Transmembrane</keyword>
<dbReference type="InterPro" id="IPR039976">
    <property type="entry name" value="WIT1/WIT2"/>
</dbReference>
<proteinExistence type="predicted"/>
<dbReference type="InterPro" id="IPR058610">
    <property type="entry name" value="WIT1_2_N"/>
</dbReference>
<dbReference type="PANTHER" id="PTHR35705">
    <property type="entry name" value="WPP DOMAIN-INTERACTING TAIL-ANCHORED PROTEIN 1"/>
    <property type="match status" value="1"/>
</dbReference>
<name>A0AAV6ME56_9ROSI</name>
<comment type="caution">
    <text evidence="4">The sequence shown here is derived from an EMBL/GenBank/DDBJ whole genome shotgun (WGS) entry which is preliminary data.</text>
</comment>
<dbReference type="Pfam" id="PF26581">
    <property type="entry name" value="WIT1_2_N"/>
    <property type="match status" value="1"/>
</dbReference>
<organism evidence="4 5">
    <name type="scientific">Cucurbita argyrosperma subsp. sororia</name>
    <dbReference type="NCBI Taxonomy" id="37648"/>
    <lineage>
        <taxon>Eukaryota</taxon>
        <taxon>Viridiplantae</taxon>
        <taxon>Streptophyta</taxon>
        <taxon>Embryophyta</taxon>
        <taxon>Tracheophyta</taxon>
        <taxon>Spermatophyta</taxon>
        <taxon>Magnoliopsida</taxon>
        <taxon>eudicotyledons</taxon>
        <taxon>Gunneridae</taxon>
        <taxon>Pentapetalae</taxon>
        <taxon>rosids</taxon>
        <taxon>fabids</taxon>
        <taxon>Cucurbitales</taxon>
        <taxon>Cucurbitaceae</taxon>
        <taxon>Cucurbiteae</taxon>
        <taxon>Cucurbita</taxon>
    </lineage>
</organism>
<keyword evidence="2" id="KW-0472">Membrane</keyword>
<dbReference type="PANTHER" id="PTHR35705:SF2">
    <property type="entry name" value="WPP DOMAIN-INTERACTING TAIL-ANCHORED PROTEIN 2"/>
    <property type="match status" value="1"/>
</dbReference>